<dbReference type="EMBL" id="NPBS01000090">
    <property type="protein sequence ID" value="PAF24829.1"/>
    <property type="molecule type" value="Genomic_DNA"/>
</dbReference>
<feature type="binding site" evidence="8">
    <location>
        <position position="248"/>
    </location>
    <ligand>
        <name>L-glutamine</name>
        <dbReference type="ChEBI" id="CHEBI:58359"/>
    </ligand>
</feature>
<evidence type="ECO:0000259" key="9">
    <source>
        <dbReference type="SMART" id="SM01097"/>
    </source>
</evidence>
<dbReference type="AlphaFoldDB" id="A0A268P1C2"/>
<dbReference type="PANTHER" id="PTHR43418:SF7">
    <property type="entry name" value="CARBAMOYL-PHOSPHATE SYNTHASE SMALL CHAIN"/>
    <property type="match status" value="1"/>
</dbReference>
<dbReference type="InterPro" id="IPR002474">
    <property type="entry name" value="CarbamoylP_synth_ssu_N"/>
</dbReference>
<dbReference type="GO" id="GO:0006207">
    <property type="term" value="P:'de novo' pyrimidine nucleobase biosynthetic process"/>
    <property type="evidence" value="ECO:0007669"/>
    <property type="project" value="InterPro"/>
</dbReference>
<evidence type="ECO:0000313" key="12">
    <source>
        <dbReference type="Proteomes" id="UP000216133"/>
    </source>
</evidence>
<comment type="pathway">
    <text evidence="8">Pyrimidine metabolism; UMP biosynthesis via de novo pathway; (S)-dihydroorotate from bicarbonate: step 1/3.</text>
</comment>
<evidence type="ECO:0000313" key="10">
    <source>
        <dbReference type="EMBL" id="PAE89527.1"/>
    </source>
</evidence>
<dbReference type="GO" id="GO:0004088">
    <property type="term" value="F:carbamoyl-phosphate synthase (glutamine-hydrolyzing) activity"/>
    <property type="evidence" value="ECO:0007669"/>
    <property type="project" value="UniProtKB-UniRule"/>
</dbReference>
<dbReference type="GO" id="GO:0044205">
    <property type="term" value="P:'de novo' UMP biosynthetic process"/>
    <property type="evidence" value="ECO:0007669"/>
    <property type="project" value="UniProtKB-UniRule"/>
</dbReference>
<feature type="binding site" evidence="8">
    <location>
        <position position="245"/>
    </location>
    <ligand>
        <name>L-glutamine</name>
        <dbReference type="ChEBI" id="CHEBI:58359"/>
    </ligand>
</feature>
<evidence type="ECO:0000313" key="11">
    <source>
        <dbReference type="EMBL" id="PAF24829.1"/>
    </source>
</evidence>
<dbReference type="Gene3D" id="3.50.30.20">
    <property type="entry name" value="Carbamoyl-phosphate synthase small subunit, N-terminal domain"/>
    <property type="match status" value="1"/>
</dbReference>
<keyword evidence="4 8" id="KW-0547">Nucleotide-binding</keyword>
<dbReference type="InterPro" id="IPR017926">
    <property type="entry name" value="GATASE"/>
</dbReference>
<dbReference type="Pfam" id="PF00988">
    <property type="entry name" value="CPSase_sm_chain"/>
    <property type="match status" value="1"/>
</dbReference>
<evidence type="ECO:0000256" key="3">
    <source>
        <dbReference type="ARBA" id="ARBA00022598"/>
    </source>
</evidence>
<comment type="caution">
    <text evidence="10">The sequence shown here is derived from an EMBL/GenBank/DDBJ whole genome shotgun (WGS) entry which is preliminary data.</text>
</comment>
<dbReference type="SMART" id="SM01097">
    <property type="entry name" value="CPSase_sm_chain"/>
    <property type="match status" value="1"/>
</dbReference>
<dbReference type="InterPro" id="IPR035686">
    <property type="entry name" value="CPSase_GATase1"/>
</dbReference>
<proteinExistence type="inferred from homology"/>
<dbReference type="CDD" id="cd01744">
    <property type="entry name" value="GATase1_CPSase"/>
    <property type="match status" value="1"/>
</dbReference>
<dbReference type="PRINTS" id="PR00099">
    <property type="entry name" value="CPSGATASE"/>
</dbReference>
<keyword evidence="8" id="KW-0028">Amino-acid biosynthesis</keyword>
<comment type="subunit">
    <text evidence="8">Composed of two chains; the small (or glutamine) chain promotes the hydrolysis of glutamine to ammonia, which is used by the large (or ammonia) chain to synthesize carbamoyl phosphate. Tetramer of heterodimers (alpha,beta)4.</text>
</comment>
<dbReference type="PROSITE" id="PS51273">
    <property type="entry name" value="GATASE_TYPE_1"/>
    <property type="match status" value="1"/>
</dbReference>
<accession>A0A268P1C2</accession>
<dbReference type="PRINTS" id="PR00097">
    <property type="entry name" value="ANTSNTHASEII"/>
</dbReference>
<dbReference type="RefSeq" id="WP_011247397.1">
    <property type="nucleotide sequence ID" value="NZ_BOQQ01000002.1"/>
</dbReference>
<dbReference type="EMBL" id="NPCC01000008">
    <property type="protein sequence ID" value="PAE89527.1"/>
    <property type="molecule type" value="Genomic_DNA"/>
</dbReference>
<feature type="region of interest" description="CPSase" evidence="8">
    <location>
        <begin position="1"/>
        <end position="168"/>
    </location>
</feature>
<dbReference type="GO" id="GO:0006541">
    <property type="term" value="P:glutamine metabolic process"/>
    <property type="evidence" value="ECO:0007669"/>
    <property type="project" value="InterPro"/>
</dbReference>
<dbReference type="PRINTS" id="PR00096">
    <property type="entry name" value="GATASE"/>
</dbReference>
<feature type="binding site" evidence="8">
    <location>
        <position position="289"/>
    </location>
    <ligand>
        <name>L-glutamine</name>
        <dbReference type="ChEBI" id="CHEBI:58359"/>
    </ligand>
</feature>
<keyword evidence="5 8" id="KW-0067">ATP-binding</keyword>
<evidence type="ECO:0000256" key="4">
    <source>
        <dbReference type="ARBA" id="ARBA00022741"/>
    </source>
</evidence>
<dbReference type="Pfam" id="PF00117">
    <property type="entry name" value="GATase"/>
    <property type="match status" value="1"/>
</dbReference>
<dbReference type="UniPathway" id="UPA00068">
    <property type="reaction ID" value="UER00171"/>
</dbReference>
<feature type="binding site" evidence="8">
    <location>
        <position position="217"/>
    </location>
    <ligand>
        <name>L-glutamine</name>
        <dbReference type="ChEBI" id="CHEBI:58359"/>
    </ligand>
</feature>
<feature type="active site" evidence="8">
    <location>
        <position position="329"/>
    </location>
</feature>
<comment type="caution">
    <text evidence="8">Lacks conserved residue(s) required for the propagation of feature annotation.</text>
</comment>
<protein>
    <recommendedName>
        <fullName evidence="8">Carbamoyl phosphate synthase small chain</fullName>
        <ecNumber evidence="8">6.3.5.5</ecNumber>
    </recommendedName>
    <alternativeName>
        <fullName evidence="8">Carbamoyl phosphate synthetase glutamine chain</fullName>
    </alternativeName>
</protein>
<keyword evidence="6 8" id="KW-0315">Glutamine amidotransferase</keyword>
<dbReference type="Proteomes" id="UP000216207">
    <property type="component" value="Unassembled WGS sequence"/>
</dbReference>
<evidence type="ECO:0000256" key="6">
    <source>
        <dbReference type="ARBA" id="ARBA00022962"/>
    </source>
</evidence>
<name>A0A268P1C2_SHOCL</name>
<feature type="active site" description="Nucleophile" evidence="8">
    <location>
        <position position="244"/>
    </location>
</feature>
<dbReference type="InterPro" id="IPR029062">
    <property type="entry name" value="Class_I_gatase-like"/>
</dbReference>
<reference evidence="12 13" key="1">
    <citation type="submission" date="2017-07" db="EMBL/GenBank/DDBJ databases">
        <title>Isolation and whole genome analysis of endospore-forming bacteria from heroin.</title>
        <authorList>
            <person name="Kalinowski J."/>
            <person name="Ahrens B."/>
            <person name="Al-Dilaimi A."/>
            <person name="Winkler A."/>
            <person name="Wibberg D."/>
            <person name="Schleenbecker U."/>
            <person name="Ruckert C."/>
            <person name="Wolfel R."/>
            <person name="Grass G."/>
        </authorList>
    </citation>
    <scope>NUCLEOTIDE SEQUENCE [LARGE SCALE GENOMIC DNA]</scope>
    <source>
        <strain evidence="11 12">7523-2</strain>
        <strain evidence="10 13">7539</strain>
    </source>
</reference>
<sequence length="360" mass="39553">MKGSIVLETGETFVGNWHGEPKQVEGEIVFFTGMTGYQEVITDPSFKGQIVVFTYPLIGNYGVNESDFESSKPQVEGVIVCEAASDPSHWKMKKSVVDYLSEHRIPYMSGVDTRAIVKRIRQHGDMRAVLTTDSRNANVQETRLLSDKFVVADVSVTEPVVYNATGTTHIAVLDYGCKQSIIRSLVKKGAKVTQLPYNTDFAVLEALKPDGVLLSNGPGNPKQLQALLPDIKKVAETFPTLGICLGHQLLALAYGGDTQKLRFGHRGANQPVLDSCTGRVCMTSQNHSYVVTEESLASSILEPRFYNINDRSIEGLVHPKRPVMSIQFHPEASPGPVDSTEIFDAFLAPLLSKGRDHQYA</sequence>
<comment type="pathway">
    <text evidence="1 8">Amino-acid biosynthesis; L-arginine biosynthesis; carbamoyl phosphate from bicarbonate: step 1/1.</text>
</comment>
<dbReference type="PANTHER" id="PTHR43418">
    <property type="entry name" value="MULTIFUNCTIONAL TRYPTOPHAN BIOSYNTHESIS PROTEIN-RELATED"/>
    <property type="match status" value="1"/>
</dbReference>
<comment type="similarity">
    <text evidence="2 8">Belongs to the CarA family.</text>
</comment>
<dbReference type="OMA" id="AESEWIF"/>
<dbReference type="SUPFAM" id="SSF52021">
    <property type="entry name" value="Carbamoyl phosphate synthetase, small subunit N-terminal domain"/>
    <property type="match status" value="1"/>
</dbReference>
<dbReference type="GO" id="GO:0006526">
    <property type="term" value="P:L-arginine biosynthetic process"/>
    <property type="evidence" value="ECO:0007669"/>
    <property type="project" value="UniProtKB-UniRule"/>
</dbReference>
<dbReference type="SUPFAM" id="SSF52317">
    <property type="entry name" value="Class I glutamine amidotransferase-like"/>
    <property type="match status" value="1"/>
</dbReference>
<dbReference type="InterPro" id="IPR050472">
    <property type="entry name" value="Anth_synth/Amidotransfase"/>
</dbReference>
<feature type="binding site" evidence="8">
    <location>
        <position position="286"/>
    </location>
    <ligand>
        <name>L-glutamine</name>
        <dbReference type="ChEBI" id="CHEBI:58359"/>
    </ligand>
</feature>
<dbReference type="UniPathway" id="UPA00070">
    <property type="reaction ID" value="UER00115"/>
</dbReference>
<comment type="catalytic activity">
    <reaction evidence="8">
        <text>L-glutamine + H2O = L-glutamate + NH4(+)</text>
        <dbReference type="Rhea" id="RHEA:15889"/>
        <dbReference type="ChEBI" id="CHEBI:15377"/>
        <dbReference type="ChEBI" id="CHEBI:28938"/>
        <dbReference type="ChEBI" id="CHEBI:29985"/>
        <dbReference type="ChEBI" id="CHEBI:58359"/>
    </reaction>
</comment>
<dbReference type="Gene3D" id="3.40.50.880">
    <property type="match status" value="1"/>
</dbReference>
<dbReference type="InterPro" id="IPR006274">
    <property type="entry name" value="CarbamoylP_synth_ssu"/>
</dbReference>
<comment type="catalytic activity">
    <reaction evidence="7 8">
        <text>hydrogencarbonate + L-glutamine + 2 ATP + H2O = carbamoyl phosphate + L-glutamate + 2 ADP + phosphate + 2 H(+)</text>
        <dbReference type="Rhea" id="RHEA:18633"/>
        <dbReference type="ChEBI" id="CHEBI:15377"/>
        <dbReference type="ChEBI" id="CHEBI:15378"/>
        <dbReference type="ChEBI" id="CHEBI:17544"/>
        <dbReference type="ChEBI" id="CHEBI:29985"/>
        <dbReference type="ChEBI" id="CHEBI:30616"/>
        <dbReference type="ChEBI" id="CHEBI:43474"/>
        <dbReference type="ChEBI" id="CHEBI:58228"/>
        <dbReference type="ChEBI" id="CHEBI:58359"/>
        <dbReference type="ChEBI" id="CHEBI:456216"/>
        <dbReference type="EC" id="6.3.5.5"/>
    </reaction>
</comment>
<evidence type="ECO:0000256" key="5">
    <source>
        <dbReference type="ARBA" id="ARBA00022840"/>
    </source>
</evidence>
<dbReference type="GeneID" id="86926793"/>
<dbReference type="NCBIfam" id="NF009475">
    <property type="entry name" value="PRK12838.1"/>
    <property type="match status" value="1"/>
</dbReference>
<keyword evidence="8" id="KW-0665">Pyrimidine biosynthesis</keyword>
<dbReference type="HAMAP" id="MF_01209">
    <property type="entry name" value="CPSase_S_chain"/>
    <property type="match status" value="1"/>
</dbReference>
<feature type="active site" evidence="8">
    <location>
        <position position="331"/>
    </location>
</feature>
<feature type="binding site" evidence="8">
    <location>
        <position position="219"/>
    </location>
    <ligand>
        <name>L-glutamine</name>
        <dbReference type="ChEBI" id="CHEBI:58359"/>
    </ligand>
</feature>
<dbReference type="NCBIfam" id="TIGR01368">
    <property type="entry name" value="CPSaseIIsmall"/>
    <property type="match status" value="1"/>
</dbReference>
<keyword evidence="3 8" id="KW-0436">Ligase</keyword>
<dbReference type="EC" id="6.3.5.5" evidence="8"/>
<organism evidence="10 13">
    <name type="scientific">Shouchella clausii</name>
    <name type="common">Alkalihalobacillus clausii</name>
    <dbReference type="NCBI Taxonomy" id="79880"/>
    <lineage>
        <taxon>Bacteria</taxon>
        <taxon>Bacillati</taxon>
        <taxon>Bacillota</taxon>
        <taxon>Bacilli</taxon>
        <taxon>Bacillales</taxon>
        <taxon>Bacillaceae</taxon>
        <taxon>Shouchella</taxon>
    </lineage>
</organism>
<comment type="function">
    <text evidence="8">Small subunit of the glutamine-dependent carbamoyl phosphate synthetase (CPSase). CPSase catalyzes the formation of carbamoyl phosphate from the ammonia moiety of glutamine, carbonate, and phosphate donated by ATP, constituting the first step of 2 biosynthetic pathways, one leading to arginine and/or urea and the other to pyrimidine nucleotides. The small subunit (glutamine amidotransferase) binds and cleaves glutamine to supply the large subunit with the substrate ammonia.</text>
</comment>
<feature type="binding site" evidence="8">
    <location>
        <position position="45"/>
    </location>
    <ligand>
        <name>L-glutamine</name>
        <dbReference type="ChEBI" id="CHEBI:58359"/>
    </ligand>
</feature>
<keyword evidence="8" id="KW-0055">Arginine biosynthesis</keyword>
<feature type="domain" description="Carbamoyl-phosphate synthase small subunit N-terminal" evidence="9">
    <location>
        <begin position="1"/>
        <end position="131"/>
    </location>
</feature>
<evidence type="ECO:0000256" key="8">
    <source>
        <dbReference type="HAMAP-Rule" id="MF_01209"/>
    </source>
</evidence>
<evidence type="ECO:0000256" key="1">
    <source>
        <dbReference type="ARBA" id="ARBA00005077"/>
    </source>
</evidence>
<evidence type="ECO:0000313" key="13">
    <source>
        <dbReference type="Proteomes" id="UP000216207"/>
    </source>
</evidence>
<dbReference type="InterPro" id="IPR036480">
    <property type="entry name" value="CarbP_synth_ssu_N_sf"/>
</dbReference>
<gene>
    <name evidence="8" type="primary">carA</name>
    <name evidence="11" type="ORF">CHH61_16885</name>
    <name evidence="10" type="ORF">CHH72_07765</name>
</gene>
<evidence type="ECO:0000256" key="2">
    <source>
        <dbReference type="ARBA" id="ARBA00007800"/>
    </source>
</evidence>
<dbReference type="Proteomes" id="UP000216133">
    <property type="component" value="Unassembled WGS sequence"/>
</dbReference>
<dbReference type="GO" id="GO:0005524">
    <property type="term" value="F:ATP binding"/>
    <property type="evidence" value="ECO:0007669"/>
    <property type="project" value="UniProtKB-UniRule"/>
</dbReference>
<evidence type="ECO:0000256" key="7">
    <source>
        <dbReference type="ARBA" id="ARBA00048816"/>
    </source>
</evidence>